<protein>
    <submittedName>
        <fullName evidence="1">Uncharacterized protein</fullName>
    </submittedName>
</protein>
<sequence length="96" mass="10723">MMSDAASIQSLPARRQLFRVAFEGEDTAHWALFLSDGPGLRDGILCHVGVDKNRSGKKVGHELRFHPILMNSSSAESVFPNQGAIVAEWQLMSWWK</sequence>
<proteinExistence type="predicted"/>
<organism evidence="1 2">
    <name type="scientific">Cercospora zeae-maydis SCOH1-5</name>
    <dbReference type="NCBI Taxonomy" id="717836"/>
    <lineage>
        <taxon>Eukaryota</taxon>
        <taxon>Fungi</taxon>
        <taxon>Dikarya</taxon>
        <taxon>Ascomycota</taxon>
        <taxon>Pezizomycotina</taxon>
        <taxon>Dothideomycetes</taxon>
        <taxon>Dothideomycetidae</taxon>
        <taxon>Mycosphaerellales</taxon>
        <taxon>Mycosphaerellaceae</taxon>
        <taxon>Cercospora</taxon>
    </lineage>
</organism>
<accession>A0A6A6FW37</accession>
<evidence type="ECO:0000313" key="1">
    <source>
        <dbReference type="EMBL" id="KAF2217599.1"/>
    </source>
</evidence>
<dbReference type="Proteomes" id="UP000799539">
    <property type="component" value="Unassembled WGS sequence"/>
</dbReference>
<evidence type="ECO:0000313" key="2">
    <source>
        <dbReference type="Proteomes" id="UP000799539"/>
    </source>
</evidence>
<dbReference type="OrthoDB" id="412286at2759"/>
<name>A0A6A6FW37_9PEZI</name>
<keyword evidence="2" id="KW-1185">Reference proteome</keyword>
<dbReference type="EMBL" id="ML992662">
    <property type="protein sequence ID" value="KAF2217599.1"/>
    <property type="molecule type" value="Genomic_DNA"/>
</dbReference>
<dbReference type="AlphaFoldDB" id="A0A6A6FW37"/>
<reference evidence="1" key="1">
    <citation type="journal article" date="2020" name="Stud. Mycol.">
        <title>101 Dothideomycetes genomes: a test case for predicting lifestyles and emergence of pathogens.</title>
        <authorList>
            <person name="Haridas S."/>
            <person name="Albert R."/>
            <person name="Binder M."/>
            <person name="Bloem J."/>
            <person name="Labutti K."/>
            <person name="Salamov A."/>
            <person name="Andreopoulos B."/>
            <person name="Baker S."/>
            <person name="Barry K."/>
            <person name="Bills G."/>
            <person name="Bluhm B."/>
            <person name="Cannon C."/>
            <person name="Castanera R."/>
            <person name="Culley D."/>
            <person name="Daum C."/>
            <person name="Ezra D."/>
            <person name="Gonzalez J."/>
            <person name="Henrissat B."/>
            <person name="Kuo A."/>
            <person name="Liang C."/>
            <person name="Lipzen A."/>
            <person name="Lutzoni F."/>
            <person name="Magnuson J."/>
            <person name="Mondo S."/>
            <person name="Nolan M."/>
            <person name="Ohm R."/>
            <person name="Pangilinan J."/>
            <person name="Park H.-J."/>
            <person name="Ramirez L."/>
            <person name="Alfaro M."/>
            <person name="Sun H."/>
            <person name="Tritt A."/>
            <person name="Yoshinaga Y."/>
            <person name="Zwiers L.-H."/>
            <person name="Turgeon B."/>
            <person name="Goodwin S."/>
            <person name="Spatafora J."/>
            <person name="Crous P."/>
            <person name="Grigoriev I."/>
        </authorList>
    </citation>
    <scope>NUCLEOTIDE SEQUENCE</scope>
    <source>
        <strain evidence="1">SCOH1-5</strain>
    </source>
</reference>
<gene>
    <name evidence="1" type="ORF">CERZMDRAFT_119434</name>
</gene>